<name>A9WB81_CHLAA</name>
<dbReference type="AlphaFoldDB" id="A9WB81"/>
<proteinExistence type="predicted"/>
<dbReference type="InParanoid" id="A9WB81"/>
<reference evidence="3" key="1">
    <citation type="journal article" date="2011" name="BMC Genomics">
        <title>Complete genome sequence of the filamentous anoxygenic phototrophic bacterium Chloroflexus aurantiacus.</title>
        <authorList>
            <person name="Tang K.H."/>
            <person name="Barry K."/>
            <person name="Chertkov O."/>
            <person name="Dalin E."/>
            <person name="Han C.S."/>
            <person name="Hauser L.J."/>
            <person name="Honchak B.M."/>
            <person name="Karbach L.E."/>
            <person name="Land M.L."/>
            <person name="Lapidus A."/>
            <person name="Larimer F.W."/>
            <person name="Mikhailova N."/>
            <person name="Pitluck S."/>
            <person name="Pierson B.K."/>
            <person name="Blankenship R.E."/>
        </authorList>
    </citation>
    <scope>NUCLEOTIDE SEQUENCE [LARGE SCALE GENOMIC DNA]</scope>
    <source>
        <strain evidence="3">ATCC 29366 / DSM 635 / J-10-fl</strain>
    </source>
</reference>
<gene>
    <name evidence="2" type="ordered locus">Caur_3694</name>
</gene>
<dbReference type="EMBL" id="CP000909">
    <property type="protein sequence ID" value="ABY36874.1"/>
    <property type="molecule type" value="Genomic_DNA"/>
</dbReference>
<feature type="region of interest" description="Disordered" evidence="1">
    <location>
        <begin position="25"/>
        <end position="63"/>
    </location>
</feature>
<dbReference type="PATRIC" id="fig|324602.8.peg.4147"/>
<evidence type="ECO:0000313" key="3">
    <source>
        <dbReference type="Proteomes" id="UP000002008"/>
    </source>
</evidence>
<dbReference type="eggNOG" id="ENOG503428B">
    <property type="taxonomic scope" value="Bacteria"/>
</dbReference>
<evidence type="ECO:0000256" key="1">
    <source>
        <dbReference type="SAM" id="MobiDB-lite"/>
    </source>
</evidence>
<dbReference type="EnsemblBacteria" id="ABY36874">
    <property type="protein sequence ID" value="ABY36874"/>
    <property type="gene ID" value="Caur_3694"/>
</dbReference>
<protein>
    <submittedName>
        <fullName evidence="2">Uncharacterized protein</fullName>
    </submittedName>
</protein>
<organism evidence="2 3">
    <name type="scientific">Chloroflexus aurantiacus (strain ATCC 29366 / DSM 635 / J-10-fl)</name>
    <dbReference type="NCBI Taxonomy" id="324602"/>
    <lineage>
        <taxon>Bacteria</taxon>
        <taxon>Bacillati</taxon>
        <taxon>Chloroflexota</taxon>
        <taxon>Chloroflexia</taxon>
        <taxon>Chloroflexales</taxon>
        <taxon>Chloroflexineae</taxon>
        <taxon>Chloroflexaceae</taxon>
        <taxon>Chloroflexus</taxon>
    </lineage>
</organism>
<sequence>MSCLLFAVAVAAGGIIISESIRHATTDGQGPRLPPFSTDTGGQPADPGGLEPQDSHQPPEPAGREARAIYETARRVNYRGTYFAHHPRLRPFSEHIVVHHRIPLDVLLRRPGLFTAEELNAATKLRGIPVREHSHLHLSVIHRNLWDKFWTNNPHATREHIIAFARSIDEQYDLQNLAYKAFLQP</sequence>
<accession>A9WB81</accession>
<dbReference type="HOGENOM" id="CLU_1458843_0_0_0"/>
<evidence type="ECO:0000313" key="2">
    <source>
        <dbReference type="EMBL" id="ABY36874.1"/>
    </source>
</evidence>
<dbReference type="Proteomes" id="UP000002008">
    <property type="component" value="Chromosome"/>
</dbReference>
<dbReference type="KEGG" id="cau:Caur_3694"/>
<keyword evidence="3" id="KW-1185">Reference proteome</keyword>